<dbReference type="InterPro" id="IPR007318">
    <property type="entry name" value="Phopholipid_MeTrfase"/>
</dbReference>
<dbReference type="GO" id="GO:0032259">
    <property type="term" value="P:methylation"/>
    <property type="evidence" value="ECO:0007669"/>
    <property type="project" value="UniProtKB-KW"/>
</dbReference>
<keyword evidence="3 5" id="KW-1133">Transmembrane helix</keyword>
<sequence>MKFNTEKYRIVLSRIAAAAALFFLCGTQSRWETENELITLFLFLIGMIFVAVASLGRMWCSLYIAGYKDEKLITKGPYSVCRNPLYFFSMIGMVGIGCATETFTFPAIFIVLFSAYYPFVIRSEEKRLKKYFGVRFEEYMKKVPSFFPSLSNFEEPDNYNVNPVVYRRHIFSALWFVWTVGILELIEGLRELGLFGFLWSLY</sequence>
<evidence type="ECO:0000256" key="3">
    <source>
        <dbReference type="ARBA" id="ARBA00022989"/>
    </source>
</evidence>
<gene>
    <name evidence="6" type="ORF">dnm_051680</name>
</gene>
<dbReference type="Proteomes" id="UP000663722">
    <property type="component" value="Chromosome"/>
</dbReference>
<keyword evidence="4 5" id="KW-0472">Membrane</keyword>
<evidence type="ECO:0000313" key="7">
    <source>
        <dbReference type="Proteomes" id="UP000663722"/>
    </source>
</evidence>
<dbReference type="PANTHER" id="PTHR12714">
    <property type="entry name" value="PROTEIN-S ISOPRENYLCYSTEINE O-METHYLTRANSFERASE"/>
    <property type="match status" value="1"/>
</dbReference>
<feature type="transmembrane region" description="Helical" evidence="5">
    <location>
        <begin position="103"/>
        <end position="121"/>
    </location>
</feature>
<accession>A0A975BPA6</accession>
<dbReference type="EMBL" id="CP061800">
    <property type="protein sequence ID" value="QTA89120.1"/>
    <property type="molecule type" value="Genomic_DNA"/>
</dbReference>
<dbReference type="Pfam" id="PF04191">
    <property type="entry name" value="PEMT"/>
    <property type="match status" value="1"/>
</dbReference>
<evidence type="ECO:0000256" key="4">
    <source>
        <dbReference type="ARBA" id="ARBA00023136"/>
    </source>
</evidence>
<reference evidence="6" key="1">
    <citation type="journal article" date="2021" name="Microb. Physiol.">
        <title>Proteogenomic Insights into the Physiology of Marine, Sulfate-Reducing, Filamentous Desulfonema limicola and Desulfonema magnum.</title>
        <authorList>
            <person name="Schnaars V."/>
            <person name="Wohlbrand L."/>
            <person name="Scheve S."/>
            <person name="Hinrichs C."/>
            <person name="Reinhardt R."/>
            <person name="Rabus R."/>
        </authorList>
    </citation>
    <scope>NUCLEOTIDE SEQUENCE</scope>
    <source>
        <strain evidence="6">4be13</strain>
    </source>
</reference>
<feature type="transmembrane region" description="Helical" evidence="5">
    <location>
        <begin position="37"/>
        <end position="59"/>
    </location>
</feature>
<evidence type="ECO:0000256" key="5">
    <source>
        <dbReference type="SAM" id="Phobius"/>
    </source>
</evidence>
<evidence type="ECO:0000256" key="2">
    <source>
        <dbReference type="ARBA" id="ARBA00022692"/>
    </source>
</evidence>
<keyword evidence="6" id="KW-0489">Methyltransferase</keyword>
<dbReference type="GO" id="GO:0008168">
    <property type="term" value="F:methyltransferase activity"/>
    <property type="evidence" value="ECO:0007669"/>
    <property type="project" value="UniProtKB-KW"/>
</dbReference>
<evidence type="ECO:0000313" key="6">
    <source>
        <dbReference type="EMBL" id="QTA89120.1"/>
    </source>
</evidence>
<organism evidence="6 7">
    <name type="scientific">Desulfonema magnum</name>
    <dbReference type="NCBI Taxonomy" id="45655"/>
    <lineage>
        <taxon>Bacteria</taxon>
        <taxon>Pseudomonadati</taxon>
        <taxon>Thermodesulfobacteriota</taxon>
        <taxon>Desulfobacteria</taxon>
        <taxon>Desulfobacterales</taxon>
        <taxon>Desulfococcaceae</taxon>
        <taxon>Desulfonema</taxon>
    </lineage>
</organism>
<dbReference type="AlphaFoldDB" id="A0A975BPA6"/>
<dbReference type="PANTHER" id="PTHR12714:SF9">
    <property type="entry name" value="PROTEIN-S-ISOPRENYLCYSTEINE O-METHYLTRANSFERASE"/>
    <property type="match status" value="1"/>
</dbReference>
<dbReference type="RefSeq" id="WP_207677893.1">
    <property type="nucleotide sequence ID" value="NZ_CP061800.1"/>
</dbReference>
<dbReference type="GO" id="GO:0012505">
    <property type="term" value="C:endomembrane system"/>
    <property type="evidence" value="ECO:0007669"/>
    <property type="project" value="UniProtKB-SubCell"/>
</dbReference>
<name>A0A975BPA6_9BACT</name>
<protein>
    <submittedName>
        <fullName evidence="6">Methyltransferase domain-containing protein</fullName>
    </submittedName>
</protein>
<dbReference type="Gene3D" id="1.20.120.1630">
    <property type="match status" value="1"/>
</dbReference>
<evidence type="ECO:0000256" key="1">
    <source>
        <dbReference type="ARBA" id="ARBA00004127"/>
    </source>
</evidence>
<keyword evidence="2 5" id="KW-0812">Transmembrane</keyword>
<proteinExistence type="predicted"/>
<comment type="subcellular location">
    <subcellularLocation>
        <location evidence="1">Endomembrane system</location>
        <topology evidence="1">Multi-pass membrane protein</topology>
    </subcellularLocation>
</comment>
<dbReference type="KEGG" id="dmm:dnm_051680"/>
<keyword evidence="6" id="KW-0808">Transferase</keyword>
<keyword evidence="7" id="KW-1185">Reference proteome</keyword>